<dbReference type="EMBL" id="KZ613973">
    <property type="protein sequence ID" value="PMD29615.1"/>
    <property type="molecule type" value="Genomic_DNA"/>
</dbReference>
<keyword evidence="3" id="KW-0413">Isomerase</keyword>
<dbReference type="EMBL" id="KZ613949">
    <property type="protein sequence ID" value="PMD37119.1"/>
    <property type="molecule type" value="Genomic_DNA"/>
</dbReference>
<feature type="domain" description="Xylose isomerase-like TIM barrel" evidence="2">
    <location>
        <begin position="33"/>
        <end position="305"/>
    </location>
</feature>
<keyword evidence="5" id="KW-1185">Reference proteome</keyword>
<dbReference type="PANTHER" id="PTHR12110">
    <property type="entry name" value="HYDROXYPYRUVATE ISOMERASE"/>
    <property type="match status" value="1"/>
</dbReference>
<dbReference type="AlphaFoldDB" id="A0A2J6QTM2"/>
<name>A0A2J6QTM2_HYAVF</name>
<accession>A0A2J6QTM2</accession>
<reference evidence="3 5" key="1">
    <citation type="submission" date="2016-04" db="EMBL/GenBank/DDBJ databases">
        <title>A degradative enzymes factory behind the ericoid mycorrhizal symbiosis.</title>
        <authorList>
            <consortium name="DOE Joint Genome Institute"/>
            <person name="Martino E."/>
            <person name="Morin E."/>
            <person name="Grelet G."/>
            <person name="Kuo A."/>
            <person name="Kohler A."/>
            <person name="Daghino S."/>
            <person name="Barry K."/>
            <person name="Choi C."/>
            <person name="Cichocki N."/>
            <person name="Clum A."/>
            <person name="Copeland A."/>
            <person name="Hainaut M."/>
            <person name="Haridas S."/>
            <person name="Labutti K."/>
            <person name="Lindquist E."/>
            <person name="Lipzen A."/>
            <person name="Khouja H.-R."/>
            <person name="Murat C."/>
            <person name="Ohm R."/>
            <person name="Olson A."/>
            <person name="Spatafora J."/>
            <person name="Veneault-Fourrey C."/>
            <person name="Henrissat B."/>
            <person name="Grigoriev I."/>
            <person name="Martin F."/>
            <person name="Perotto S."/>
        </authorList>
    </citation>
    <scope>NUCLEOTIDE SEQUENCE [LARGE SCALE GENOMIC DNA]</scope>
    <source>
        <strain evidence="3 5">F</strain>
    </source>
</reference>
<dbReference type="GO" id="GO:0016853">
    <property type="term" value="F:isomerase activity"/>
    <property type="evidence" value="ECO:0007669"/>
    <property type="project" value="UniProtKB-KW"/>
</dbReference>
<evidence type="ECO:0000313" key="5">
    <source>
        <dbReference type="Proteomes" id="UP000235786"/>
    </source>
</evidence>
<evidence type="ECO:0000256" key="1">
    <source>
        <dbReference type="SAM" id="MobiDB-lite"/>
    </source>
</evidence>
<protein>
    <submittedName>
        <fullName evidence="3">Xylose isomerase-like protein</fullName>
    </submittedName>
</protein>
<evidence type="ECO:0000313" key="4">
    <source>
        <dbReference type="EMBL" id="PMD37119.1"/>
    </source>
</evidence>
<dbReference type="Gene3D" id="3.20.20.150">
    <property type="entry name" value="Divalent-metal-dependent TIM barrel enzymes"/>
    <property type="match status" value="1"/>
</dbReference>
<dbReference type="InterPro" id="IPR036237">
    <property type="entry name" value="Xyl_isomerase-like_sf"/>
</dbReference>
<evidence type="ECO:0000313" key="3">
    <source>
        <dbReference type="EMBL" id="PMD29615.1"/>
    </source>
</evidence>
<dbReference type="SUPFAM" id="SSF51658">
    <property type="entry name" value="Xylose isomerase-like"/>
    <property type="match status" value="1"/>
</dbReference>
<dbReference type="PANTHER" id="PTHR12110:SF21">
    <property type="entry name" value="XYLOSE ISOMERASE-LIKE TIM BARREL DOMAIN-CONTAINING PROTEIN"/>
    <property type="match status" value="1"/>
</dbReference>
<dbReference type="InterPro" id="IPR050312">
    <property type="entry name" value="IolE/XylAMocC-like"/>
</dbReference>
<organism evidence="3 5">
    <name type="scientific">Hyaloscypha variabilis (strain UAMH 11265 / GT02V1 / F)</name>
    <name type="common">Meliniomyces variabilis</name>
    <dbReference type="NCBI Taxonomy" id="1149755"/>
    <lineage>
        <taxon>Eukaryota</taxon>
        <taxon>Fungi</taxon>
        <taxon>Dikarya</taxon>
        <taxon>Ascomycota</taxon>
        <taxon>Pezizomycotina</taxon>
        <taxon>Leotiomycetes</taxon>
        <taxon>Helotiales</taxon>
        <taxon>Hyaloscyphaceae</taxon>
        <taxon>Hyaloscypha</taxon>
        <taxon>Hyaloscypha variabilis</taxon>
    </lineage>
</organism>
<evidence type="ECO:0000259" key="2">
    <source>
        <dbReference type="Pfam" id="PF01261"/>
    </source>
</evidence>
<dbReference type="Proteomes" id="UP000235786">
    <property type="component" value="Unassembled WGS sequence"/>
</dbReference>
<dbReference type="OrthoDB" id="2307048at2759"/>
<sequence length="435" mass="48918">MAKLTTIKGPAIFVAQYVSDEGPFNSLDGIAGWAAGLGFKGIQIPIDDRLIDIERAASDQSYCDSLLGILRGHGIQLTDLSSHLQGQLIAVHPAYDVLFDSFAPLSLRGNVKARTEWARKMLLLAAKASKNLGLKTHATFSGAFAWPYMYPWPQRPEILVEKAFEELASRWKPILDAFDEVDVDVCYEIHPGEDLHDGVSFERFLDKLDGHRRACILYDPSHFVLQQLDYLAFIDIYHERIRIFHAKDAEFRPDGRQGVYGGYSSWADRAGRFRALGDGQVDFKGIFTKLAKYNYQGWAILESECAFKDKIVCAVEGAKFVKENIIKQFRAISSLVSLMQRLQAADESRRLQILEEHYKREAEKPRSAHKRRAECTNKHAPDASPLSDTPLDDDLNQLLKGTSIDENGRVCFYSSTSLYHIEAGGAKDRPDLTQG</sequence>
<feature type="region of interest" description="Disordered" evidence="1">
    <location>
        <begin position="358"/>
        <end position="392"/>
    </location>
</feature>
<dbReference type="InterPro" id="IPR013022">
    <property type="entry name" value="Xyl_isomerase-like_TIM-brl"/>
</dbReference>
<dbReference type="Pfam" id="PF01261">
    <property type="entry name" value="AP_endonuc_2"/>
    <property type="match status" value="1"/>
</dbReference>
<gene>
    <name evidence="4" type="ORF">L207DRAFT_514456</name>
    <name evidence="3" type="ORF">L207DRAFT_520897</name>
</gene>
<proteinExistence type="predicted"/>